<dbReference type="Proteomes" id="UP000806522">
    <property type="component" value="Unassembled WGS sequence"/>
</dbReference>
<dbReference type="PROSITE" id="PS51186">
    <property type="entry name" value="GNAT"/>
    <property type="match status" value="1"/>
</dbReference>
<comment type="caution">
    <text evidence="4">The sequence shown here is derived from an EMBL/GenBank/DDBJ whole genome shotgun (WGS) entry which is preliminary data.</text>
</comment>
<reference evidence="4" key="1">
    <citation type="submission" date="2019-04" db="EMBL/GenBank/DDBJ databases">
        <title>Evolution of Biomass-Degrading Anaerobic Consortia Revealed by Metagenomics.</title>
        <authorList>
            <person name="Peng X."/>
        </authorList>
    </citation>
    <scope>NUCLEOTIDE SEQUENCE</scope>
    <source>
        <strain evidence="4">SIG140</strain>
    </source>
</reference>
<evidence type="ECO:0000256" key="1">
    <source>
        <dbReference type="ARBA" id="ARBA00022679"/>
    </source>
</evidence>
<evidence type="ECO:0000313" key="4">
    <source>
        <dbReference type="EMBL" id="MBE6269782.1"/>
    </source>
</evidence>
<evidence type="ECO:0000313" key="5">
    <source>
        <dbReference type="Proteomes" id="UP000806522"/>
    </source>
</evidence>
<accession>A0A9D5NZV1</accession>
<keyword evidence="1" id="KW-0808">Transferase</keyword>
<name>A0A9D5NZV1_XYLRU</name>
<sequence length="130" mass="15396">METVQQKYPWIVAMVNGKVVGYAYASAFKPRDAYQWAIETSIYVDNNNKRSGIGRQLHEALEQRLKMQGILNMNACISFIDPEDEYLTQDSVRFHERLGYQKVAHFHQCGKKFNRWYDMIWMEKMIGEHL</sequence>
<organism evidence="4 5">
    <name type="scientific">Xylanibacter ruminicola</name>
    <name type="common">Prevotella ruminicola</name>
    <dbReference type="NCBI Taxonomy" id="839"/>
    <lineage>
        <taxon>Bacteria</taxon>
        <taxon>Pseudomonadati</taxon>
        <taxon>Bacteroidota</taxon>
        <taxon>Bacteroidia</taxon>
        <taxon>Bacteroidales</taxon>
        <taxon>Prevotellaceae</taxon>
        <taxon>Xylanibacter</taxon>
    </lineage>
</organism>
<dbReference type="PANTHER" id="PTHR43072:SF23">
    <property type="entry name" value="UPF0039 PROTEIN C11D3.02C"/>
    <property type="match status" value="1"/>
</dbReference>
<dbReference type="EMBL" id="SUYC01000002">
    <property type="protein sequence ID" value="MBE6269782.1"/>
    <property type="molecule type" value="Genomic_DNA"/>
</dbReference>
<dbReference type="PANTHER" id="PTHR43072">
    <property type="entry name" value="N-ACETYLTRANSFERASE"/>
    <property type="match status" value="1"/>
</dbReference>
<proteinExistence type="predicted"/>
<evidence type="ECO:0000259" key="3">
    <source>
        <dbReference type="PROSITE" id="PS51186"/>
    </source>
</evidence>
<protein>
    <submittedName>
        <fullName evidence="4">N-acetyltransferase</fullName>
    </submittedName>
</protein>
<dbReference type="InterPro" id="IPR000182">
    <property type="entry name" value="GNAT_dom"/>
</dbReference>
<dbReference type="Pfam" id="PF13420">
    <property type="entry name" value="Acetyltransf_4"/>
    <property type="match status" value="1"/>
</dbReference>
<gene>
    <name evidence="4" type="ORF">E7101_02385</name>
</gene>
<dbReference type="GO" id="GO:0016747">
    <property type="term" value="F:acyltransferase activity, transferring groups other than amino-acyl groups"/>
    <property type="evidence" value="ECO:0007669"/>
    <property type="project" value="InterPro"/>
</dbReference>
<dbReference type="InterPro" id="IPR016181">
    <property type="entry name" value="Acyl_CoA_acyltransferase"/>
</dbReference>
<evidence type="ECO:0000256" key="2">
    <source>
        <dbReference type="ARBA" id="ARBA00023315"/>
    </source>
</evidence>
<dbReference type="SUPFAM" id="SSF55729">
    <property type="entry name" value="Acyl-CoA N-acyltransferases (Nat)"/>
    <property type="match status" value="1"/>
</dbReference>
<dbReference type="AlphaFoldDB" id="A0A9D5NZV1"/>
<keyword evidence="2" id="KW-0012">Acyltransferase</keyword>
<dbReference type="Gene3D" id="3.40.630.30">
    <property type="match status" value="1"/>
</dbReference>
<feature type="domain" description="N-acetyltransferase" evidence="3">
    <location>
        <begin position="1"/>
        <end position="127"/>
    </location>
</feature>
<dbReference type="CDD" id="cd04301">
    <property type="entry name" value="NAT_SF"/>
    <property type="match status" value="1"/>
</dbReference>